<keyword evidence="2" id="KW-1185">Reference proteome</keyword>
<accession>A0A0R3M518</accession>
<comment type="caution">
    <text evidence="1">The sequence shown here is derived from an EMBL/GenBank/DDBJ whole genome shotgun (WGS) entry which is preliminary data.</text>
</comment>
<dbReference type="OrthoDB" id="9806690at2"/>
<evidence type="ECO:0008006" key="3">
    <source>
        <dbReference type="Google" id="ProtNLM"/>
    </source>
</evidence>
<reference evidence="1 2" key="1">
    <citation type="submission" date="2014-03" db="EMBL/GenBank/DDBJ databases">
        <title>Bradyrhizobium valentinum sp. nov., isolated from effective nodules of Lupinus mariae-josephae, a lupine endemic of basic-lime soils in Eastern Spain.</title>
        <authorList>
            <person name="Duran D."/>
            <person name="Rey L."/>
            <person name="Navarro A."/>
            <person name="Busquets A."/>
            <person name="Imperial J."/>
            <person name="Ruiz-Argueso T."/>
        </authorList>
    </citation>
    <scope>NUCLEOTIDE SEQUENCE [LARGE SCALE GENOMIC DNA]</scope>
    <source>
        <strain evidence="1 2">Ro19</strain>
    </source>
</reference>
<dbReference type="AlphaFoldDB" id="A0A0R3M518"/>
<dbReference type="EMBL" id="LLYA01000229">
    <property type="protein sequence ID" value="KRR15020.1"/>
    <property type="molecule type" value="Genomic_DNA"/>
</dbReference>
<gene>
    <name evidence="1" type="ORF">CQ13_37480</name>
</gene>
<name>A0A0R3M518_9BRAD</name>
<dbReference type="RefSeq" id="WP_057848212.1">
    <property type="nucleotide sequence ID" value="NZ_LLYA01000229.1"/>
</dbReference>
<proteinExistence type="predicted"/>
<protein>
    <recommendedName>
        <fullName evidence="3">EcoEI R protein C-terminal domain-containing protein</fullName>
    </recommendedName>
</protein>
<evidence type="ECO:0000313" key="2">
    <source>
        <dbReference type="Proteomes" id="UP000052023"/>
    </source>
</evidence>
<dbReference type="Proteomes" id="UP000052023">
    <property type="component" value="Unassembled WGS sequence"/>
</dbReference>
<sequence length="131" mass="14481">MPLADVQEFLAAADEWKTPLAALKGADAVPDISSDGKNALSRLRSALDAIGFKTGPGQMLFDLLFERGLVRDYLAGVTPADQRRRLAIHQLLQFAAKNDTLGRSDPNRQFLDWIRRLVLFGDDRSLRAADS</sequence>
<evidence type="ECO:0000313" key="1">
    <source>
        <dbReference type="EMBL" id="KRR15020.1"/>
    </source>
</evidence>
<organism evidence="1 2">
    <name type="scientific">Bradyrhizobium retamae</name>
    <dbReference type="NCBI Taxonomy" id="1300035"/>
    <lineage>
        <taxon>Bacteria</taxon>
        <taxon>Pseudomonadati</taxon>
        <taxon>Pseudomonadota</taxon>
        <taxon>Alphaproteobacteria</taxon>
        <taxon>Hyphomicrobiales</taxon>
        <taxon>Nitrobacteraceae</taxon>
        <taxon>Bradyrhizobium</taxon>
    </lineage>
</organism>